<dbReference type="Pfam" id="PF22322">
    <property type="entry name" value="DUF6973"/>
    <property type="match status" value="1"/>
</dbReference>
<dbReference type="AlphaFoldDB" id="A0A975H623"/>
<dbReference type="EMBL" id="CP071869">
    <property type="protein sequence ID" value="QTE21538.1"/>
    <property type="molecule type" value="Genomic_DNA"/>
</dbReference>
<dbReference type="RefSeq" id="WP_208077094.1">
    <property type="nucleotide sequence ID" value="NZ_CP071869.1"/>
</dbReference>
<dbReference type="Proteomes" id="UP000663920">
    <property type="component" value="Chromosome"/>
</dbReference>
<accession>A0A975H623</accession>
<evidence type="ECO:0000313" key="3">
    <source>
        <dbReference type="Proteomes" id="UP000663920"/>
    </source>
</evidence>
<protein>
    <recommendedName>
        <fullName evidence="1">DUF6973 domain-containing protein</fullName>
    </recommendedName>
</protein>
<name>A0A975H623_9FLAO</name>
<reference evidence="2 3" key="1">
    <citation type="submission" date="2021-03" db="EMBL/GenBank/DDBJ databases">
        <title>Complete genome of Polaribacter_sp.SM13.</title>
        <authorList>
            <person name="Jeong S.W."/>
            <person name="Bae J.W."/>
        </authorList>
    </citation>
    <scope>NUCLEOTIDE SEQUENCE [LARGE SCALE GENOMIC DNA]</scope>
    <source>
        <strain evidence="2 3">SM13</strain>
    </source>
</reference>
<dbReference type="InterPro" id="IPR054246">
    <property type="entry name" value="DUF6973"/>
</dbReference>
<proteinExistence type="predicted"/>
<sequence>MKKSLPIIFFTFVISTNAQSDFKRFFKLSGPIKTWVLFHPFKAKKSLKISMETNRVADSIRKTNLLDGDPAGGQVDAFRHAYWMARLRQELGKSSARSLGKAHERDNYITYKKRKLEDGVLPDEISSEMDLYNNEEGLKLIRKNSEVSKNGLIFRIVNAIHAGKMKIIKKDKNGNFLTCDGKIIPKESLKGKWKNNKCLISSKSINRLSNYLK</sequence>
<gene>
    <name evidence="2" type="ORF">J3359_11970</name>
</gene>
<feature type="domain" description="DUF6973" evidence="1">
    <location>
        <begin position="34"/>
        <end position="163"/>
    </location>
</feature>
<evidence type="ECO:0000259" key="1">
    <source>
        <dbReference type="Pfam" id="PF22322"/>
    </source>
</evidence>
<dbReference type="KEGG" id="pcea:J3359_11970"/>
<organism evidence="2 3">
    <name type="scientific">Polaribacter cellanae</name>
    <dbReference type="NCBI Taxonomy" id="2818493"/>
    <lineage>
        <taxon>Bacteria</taxon>
        <taxon>Pseudomonadati</taxon>
        <taxon>Bacteroidota</taxon>
        <taxon>Flavobacteriia</taxon>
        <taxon>Flavobacteriales</taxon>
        <taxon>Flavobacteriaceae</taxon>
    </lineage>
</organism>
<keyword evidence="3" id="KW-1185">Reference proteome</keyword>
<evidence type="ECO:0000313" key="2">
    <source>
        <dbReference type="EMBL" id="QTE21538.1"/>
    </source>
</evidence>